<evidence type="ECO:0000313" key="3">
    <source>
        <dbReference type="EMBL" id="MBB3185498.1"/>
    </source>
</evidence>
<dbReference type="EMBL" id="JACHXQ010000013">
    <property type="protein sequence ID" value="MBB3185498.1"/>
    <property type="molecule type" value="Genomic_DNA"/>
</dbReference>
<protein>
    <recommendedName>
        <fullName evidence="5">DUF262 domain-containing protein</fullName>
    </recommendedName>
</protein>
<dbReference type="InterPro" id="IPR004919">
    <property type="entry name" value="GmrSD_N"/>
</dbReference>
<feature type="domain" description="GmrSD restriction endonucleases N-terminal" evidence="1">
    <location>
        <begin position="17"/>
        <end position="257"/>
    </location>
</feature>
<evidence type="ECO:0000313" key="4">
    <source>
        <dbReference type="Proteomes" id="UP000563050"/>
    </source>
</evidence>
<dbReference type="InterPro" id="IPR011089">
    <property type="entry name" value="GmrSD_C"/>
</dbReference>
<dbReference type="Pfam" id="PF07510">
    <property type="entry name" value="GmrSD_C"/>
    <property type="match status" value="1"/>
</dbReference>
<comment type="caution">
    <text evidence="3">The sequence shown here is derived from an EMBL/GenBank/DDBJ whole genome shotgun (WGS) entry which is preliminary data.</text>
</comment>
<evidence type="ECO:0008006" key="5">
    <source>
        <dbReference type="Google" id="ProtNLM"/>
    </source>
</evidence>
<gene>
    <name evidence="3" type="ORF">FHR95_003085</name>
</gene>
<dbReference type="Pfam" id="PF03235">
    <property type="entry name" value="GmrSD_N"/>
    <property type="match status" value="1"/>
</dbReference>
<dbReference type="Proteomes" id="UP000563050">
    <property type="component" value="Unassembled WGS sequence"/>
</dbReference>
<keyword evidence="4" id="KW-1185">Reference proteome</keyword>
<evidence type="ECO:0000259" key="2">
    <source>
        <dbReference type="Pfam" id="PF07510"/>
    </source>
</evidence>
<evidence type="ECO:0000259" key="1">
    <source>
        <dbReference type="Pfam" id="PF03235"/>
    </source>
</evidence>
<reference evidence="3 4" key="1">
    <citation type="submission" date="2020-08" db="EMBL/GenBank/DDBJ databases">
        <title>Genomic Encyclopedia of Type Strains, Phase III (KMG-III): the genomes of soil and plant-associated and newly described type strains.</title>
        <authorList>
            <person name="Whitman W."/>
        </authorList>
    </citation>
    <scope>NUCLEOTIDE SEQUENCE [LARGE SCALE GENOMIC DNA]</scope>
    <source>
        <strain evidence="3 4">CECT 7341</strain>
    </source>
</reference>
<proteinExistence type="predicted"/>
<dbReference type="AlphaFoldDB" id="A0A7W5DMY0"/>
<name>A0A7W5DMY0_9GAMM</name>
<dbReference type="RefSeq" id="WP_183315051.1">
    <property type="nucleotide sequence ID" value="NZ_JACHXQ010000013.1"/>
</dbReference>
<feature type="domain" description="GmrSD restriction endonucleases C-terminal" evidence="2">
    <location>
        <begin position="446"/>
        <end position="589"/>
    </location>
</feature>
<dbReference type="PANTHER" id="PTHR35149:SF2">
    <property type="entry name" value="DUF262 DOMAIN-CONTAINING PROTEIN"/>
    <property type="match status" value="1"/>
</dbReference>
<organism evidence="3 4">
    <name type="scientific">Halomonas fontilapidosi</name>
    <dbReference type="NCBI Taxonomy" id="616675"/>
    <lineage>
        <taxon>Bacteria</taxon>
        <taxon>Pseudomonadati</taxon>
        <taxon>Pseudomonadota</taxon>
        <taxon>Gammaproteobacteria</taxon>
        <taxon>Oceanospirillales</taxon>
        <taxon>Halomonadaceae</taxon>
        <taxon>Halomonas</taxon>
    </lineage>
</organism>
<accession>A0A7W5DMY0</accession>
<dbReference type="PANTHER" id="PTHR35149">
    <property type="entry name" value="SLL5132 PROTEIN"/>
    <property type="match status" value="1"/>
</dbReference>
<sequence>MAIDPSSQLQAKSVSVKELMKSAYFEIPPNQREYRWQSEQLEKLWADLHSCVKNDFSESASDTLGHFLGAVVVIGDEHSLPQRRWEVIDGQQRLTTLTILASSILPYVYLHSQRKVQQKLLHVLTDCIYSPGADDAVRMKLNREDEFYQETIMNYDSIQERKQFWQGSYNKKSEVQTNIRRAFEYFDGEVCDYVSAFGEDEVEQRDEAIRELVEALTENFYILNVRTQSFMLAYRLFETLNERGLDLSQADLIRNVLLESAKISGDRSFNNVFSNWTSLIDSYEDQPTKKLTIPQIIQFSYTFRHEMVKGEEIFDDISSALDDGQHTPTELSREFSIDSQNWVSFLLGDLVNWDRKLAAHQYAIIDPLWKAHAAPVIFSAMDLFKEDDDNLRSCLMLIEHYLFRRGLVARDSVGSLQEVFAEAAFVLRVSKSPGDLSDLLLSKSPDKVFVEDFKQASVRNMKQAYYAIWKIENYLQKSFNLELESQSAAQHLEHIMPRKPGAEWNGVEQEDSFNAYVNRLGNFLVLPREVNQHIKNKSISYKISNSSGNDYSNTGYKLVEEFLAQYPNWSQSDTWSFDAIDSRQKYMAEKYALNVWPLKI</sequence>